<dbReference type="Gene3D" id="1.10.10.2830">
    <property type="match status" value="1"/>
</dbReference>
<evidence type="ECO:0000313" key="3">
    <source>
        <dbReference type="EMBL" id="KKK97328.1"/>
    </source>
</evidence>
<gene>
    <name evidence="3" type="ORF">LCGC14_2653840</name>
</gene>
<dbReference type="InterPro" id="IPR050336">
    <property type="entry name" value="Chromosome_partition/occlusion"/>
</dbReference>
<dbReference type="Pfam" id="PF17762">
    <property type="entry name" value="HTH_ParB"/>
    <property type="match status" value="1"/>
</dbReference>
<dbReference type="EMBL" id="LAZR01046097">
    <property type="protein sequence ID" value="KKK97328.1"/>
    <property type="molecule type" value="Genomic_DNA"/>
</dbReference>
<dbReference type="SUPFAM" id="SSF110849">
    <property type="entry name" value="ParB/Sulfiredoxin"/>
    <property type="match status" value="1"/>
</dbReference>
<evidence type="ECO:0000256" key="1">
    <source>
        <dbReference type="ARBA" id="ARBA00022829"/>
    </source>
</evidence>
<dbReference type="InterPro" id="IPR036086">
    <property type="entry name" value="ParB/Sulfiredoxin_sf"/>
</dbReference>
<protein>
    <recommendedName>
        <fullName evidence="2">HTH cro/C1-type domain-containing protein</fullName>
    </recommendedName>
</protein>
<dbReference type="SUPFAM" id="SSF109709">
    <property type="entry name" value="KorB DNA-binding domain-like"/>
    <property type="match status" value="1"/>
</dbReference>
<accession>A0A0F8ZU02</accession>
<organism evidence="3">
    <name type="scientific">marine sediment metagenome</name>
    <dbReference type="NCBI Taxonomy" id="412755"/>
    <lineage>
        <taxon>unclassified sequences</taxon>
        <taxon>metagenomes</taxon>
        <taxon>ecological metagenomes</taxon>
    </lineage>
</organism>
<dbReference type="PROSITE" id="PS50943">
    <property type="entry name" value="HTH_CROC1"/>
    <property type="match status" value="1"/>
</dbReference>
<dbReference type="GO" id="GO:0007059">
    <property type="term" value="P:chromosome segregation"/>
    <property type="evidence" value="ECO:0007669"/>
    <property type="project" value="UniProtKB-KW"/>
</dbReference>
<proteinExistence type="predicted"/>
<dbReference type="CDD" id="cd00093">
    <property type="entry name" value="HTH_XRE"/>
    <property type="match status" value="1"/>
</dbReference>
<dbReference type="SMART" id="SM00470">
    <property type="entry name" value="ParB"/>
    <property type="match status" value="1"/>
</dbReference>
<dbReference type="InterPro" id="IPR004437">
    <property type="entry name" value="ParB/RepB/Spo0J"/>
</dbReference>
<dbReference type="InterPro" id="IPR041468">
    <property type="entry name" value="HTH_ParB/Spo0J"/>
</dbReference>
<dbReference type="InterPro" id="IPR001387">
    <property type="entry name" value="Cro/C1-type_HTH"/>
</dbReference>
<comment type="caution">
    <text evidence="3">The sequence shown here is derived from an EMBL/GenBank/DDBJ whole genome shotgun (WGS) entry which is preliminary data.</text>
</comment>
<dbReference type="NCBIfam" id="TIGR00180">
    <property type="entry name" value="parB_part"/>
    <property type="match status" value="1"/>
</dbReference>
<dbReference type="Gene3D" id="3.90.1530.30">
    <property type="match status" value="1"/>
</dbReference>
<dbReference type="GO" id="GO:0003677">
    <property type="term" value="F:DNA binding"/>
    <property type="evidence" value="ECO:0007669"/>
    <property type="project" value="InterPro"/>
</dbReference>
<feature type="domain" description="HTH cro/C1-type" evidence="2">
    <location>
        <begin position="112"/>
        <end position="133"/>
    </location>
</feature>
<dbReference type="GO" id="GO:0005694">
    <property type="term" value="C:chromosome"/>
    <property type="evidence" value="ECO:0007669"/>
    <property type="project" value="TreeGrafter"/>
</dbReference>
<dbReference type="PANTHER" id="PTHR33375:SF1">
    <property type="entry name" value="CHROMOSOME-PARTITIONING PROTEIN PARB-RELATED"/>
    <property type="match status" value="1"/>
</dbReference>
<reference evidence="3" key="1">
    <citation type="journal article" date="2015" name="Nature">
        <title>Complex archaea that bridge the gap between prokaryotes and eukaryotes.</title>
        <authorList>
            <person name="Spang A."/>
            <person name="Saw J.H."/>
            <person name="Jorgensen S.L."/>
            <person name="Zaremba-Niedzwiedzka K."/>
            <person name="Martijn J."/>
            <person name="Lind A.E."/>
            <person name="van Eijk R."/>
            <person name="Schleper C."/>
            <person name="Guy L."/>
            <person name="Ettema T.J."/>
        </authorList>
    </citation>
    <scope>NUCLEOTIDE SEQUENCE</scope>
</reference>
<keyword evidence="1" id="KW-0159">Chromosome partition</keyword>
<dbReference type="AlphaFoldDB" id="A0A0F8ZU02"/>
<sequence>MKIKISNIEVGKFSIRDKIDDDHIREILESFKIDGQWNPIIVKPGNLRKYELIAGHYRLQAAKELGWEEIEAIVKDLEVIDADILSLKTNIMHSEMTATERGKVINKIITTHGISQAELSKKLGISQSQISKLLTLALSLHKSVADALNANKINYGVASIIGSLNLKDQSEFLEIIIDRKITQPSEATSLKSKFLNNTIYTIGYQGRRSEDFIDILKNNKIKNLIDVRQSAKSEKKPQFNKEVLERE</sequence>
<evidence type="ECO:0000259" key="2">
    <source>
        <dbReference type="PROSITE" id="PS50943"/>
    </source>
</evidence>
<dbReference type="Pfam" id="PF02195">
    <property type="entry name" value="ParB_N"/>
    <property type="match status" value="1"/>
</dbReference>
<dbReference type="PANTHER" id="PTHR33375">
    <property type="entry name" value="CHROMOSOME-PARTITIONING PROTEIN PARB-RELATED"/>
    <property type="match status" value="1"/>
</dbReference>
<name>A0A0F8ZU02_9ZZZZ</name>
<dbReference type="InterPro" id="IPR003115">
    <property type="entry name" value="ParB_N"/>
</dbReference>